<comment type="similarity">
    <text evidence="10">Belongs to the NadD family.</text>
</comment>
<evidence type="ECO:0000313" key="13">
    <source>
        <dbReference type="Proteomes" id="UP000005273"/>
    </source>
</evidence>
<evidence type="ECO:0000256" key="5">
    <source>
        <dbReference type="ARBA" id="ARBA00022695"/>
    </source>
</evidence>
<keyword evidence="6 10" id="KW-0547">Nucleotide-binding</keyword>
<keyword evidence="5 10" id="KW-0548">Nucleotidyltransferase</keyword>
<keyword evidence="13" id="KW-1185">Reference proteome</keyword>
<comment type="function">
    <text evidence="1 10">Catalyzes the reversible adenylation of nicotinate mononucleotide (NaMN) to nicotinic acid adenine dinucleotide (NaAD).</text>
</comment>
<dbReference type="NCBIfam" id="TIGR00482">
    <property type="entry name" value="nicotinate (nicotinamide) nucleotide adenylyltransferase"/>
    <property type="match status" value="1"/>
</dbReference>
<feature type="domain" description="Cytidyltransferase-like" evidence="11">
    <location>
        <begin position="26"/>
        <end position="192"/>
    </location>
</feature>
<dbReference type="NCBIfam" id="NF000840">
    <property type="entry name" value="PRK00071.1-3"/>
    <property type="match status" value="1"/>
</dbReference>
<evidence type="ECO:0000259" key="11">
    <source>
        <dbReference type="Pfam" id="PF01467"/>
    </source>
</evidence>
<evidence type="ECO:0000256" key="9">
    <source>
        <dbReference type="ARBA" id="ARBA00048721"/>
    </source>
</evidence>
<keyword evidence="7 10" id="KW-0067">ATP-binding</keyword>
<dbReference type="eggNOG" id="COG1057">
    <property type="taxonomic scope" value="Bacteria"/>
</dbReference>
<dbReference type="GO" id="GO:0004515">
    <property type="term" value="F:nicotinate-nucleotide adenylyltransferase activity"/>
    <property type="evidence" value="ECO:0007669"/>
    <property type="project" value="UniProtKB-UniRule"/>
</dbReference>
<comment type="pathway">
    <text evidence="2 10">Cofactor biosynthesis; NAD(+) biosynthesis; deamido-NAD(+) from nicotinate D-ribonucleotide: step 1/1.</text>
</comment>
<keyword evidence="4 10" id="KW-0808">Transferase</keyword>
<dbReference type="UniPathway" id="UPA00253">
    <property type="reaction ID" value="UER00332"/>
</dbReference>
<dbReference type="GO" id="GO:0009435">
    <property type="term" value="P:NAD+ biosynthetic process"/>
    <property type="evidence" value="ECO:0007669"/>
    <property type="project" value="UniProtKB-UniRule"/>
</dbReference>
<name>A0A0T5XD81_9BACT</name>
<dbReference type="Pfam" id="PF01467">
    <property type="entry name" value="CTP_transf_like"/>
    <property type="match status" value="1"/>
</dbReference>
<organism evidence="12 13">
    <name type="scientific">Acetomicrobium hydrogeniformans ATCC BAA-1850</name>
    <dbReference type="NCBI Taxonomy" id="592015"/>
    <lineage>
        <taxon>Bacteria</taxon>
        <taxon>Thermotogati</taxon>
        <taxon>Synergistota</taxon>
        <taxon>Synergistia</taxon>
        <taxon>Synergistales</taxon>
        <taxon>Acetomicrobiaceae</taxon>
        <taxon>Acetomicrobium</taxon>
    </lineage>
</organism>
<reference evidence="13" key="1">
    <citation type="submission" date="2012-09" db="EMBL/GenBank/DDBJ databases">
        <authorList>
            <person name="Weinstock G."/>
            <person name="Sodergren E."/>
            <person name="Clifton S."/>
            <person name="Fulton L."/>
            <person name="Fulton B."/>
            <person name="Courtney L."/>
            <person name="Fronick C."/>
            <person name="Harrison M."/>
            <person name="Strong C."/>
            <person name="Farmer C."/>
            <person name="Delehaunty K."/>
            <person name="Markovic C."/>
            <person name="Hall O."/>
            <person name="Minx P."/>
            <person name="Tomlinson C."/>
            <person name="Mitreva M."/>
            <person name="Nelson J."/>
            <person name="Hou S."/>
            <person name="Wollam A."/>
            <person name="Pepin K.H."/>
            <person name="Johnson M."/>
            <person name="Bhonagiri V."/>
            <person name="Nash W.E."/>
            <person name="Suruliraj S."/>
            <person name="Warren W."/>
            <person name="Chinwalla A."/>
            <person name="Mardis E.R."/>
            <person name="Wilson R.K."/>
        </authorList>
    </citation>
    <scope>NUCLEOTIDE SEQUENCE [LARGE SCALE GENOMIC DNA]</scope>
    <source>
        <strain evidence="13">OS1</strain>
    </source>
</reference>
<dbReference type="Gene3D" id="3.40.50.620">
    <property type="entry name" value="HUPs"/>
    <property type="match status" value="1"/>
</dbReference>
<dbReference type="GO" id="GO:0005524">
    <property type="term" value="F:ATP binding"/>
    <property type="evidence" value="ECO:0007669"/>
    <property type="project" value="UniProtKB-KW"/>
</dbReference>
<evidence type="ECO:0000256" key="7">
    <source>
        <dbReference type="ARBA" id="ARBA00022840"/>
    </source>
</evidence>
<dbReference type="CDD" id="cd02165">
    <property type="entry name" value="NMNAT"/>
    <property type="match status" value="1"/>
</dbReference>
<dbReference type="PANTHER" id="PTHR39321">
    <property type="entry name" value="NICOTINATE-NUCLEOTIDE ADENYLYLTRANSFERASE-RELATED"/>
    <property type="match status" value="1"/>
</dbReference>
<evidence type="ECO:0000256" key="4">
    <source>
        <dbReference type="ARBA" id="ARBA00022679"/>
    </source>
</evidence>
<evidence type="ECO:0000256" key="8">
    <source>
        <dbReference type="ARBA" id="ARBA00023027"/>
    </source>
</evidence>
<protein>
    <recommendedName>
        <fullName evidence="10">Probable nicotinate-nucleotide adenylyltransferase</fullName>
        <ecNumber evidence="10">2.7.7.18</ecNumber>
    </recommendedName>
    <alternativeName>
        <fullName evidence="10">Deamido-NAD(+) diphosphorylase</fullName>
    </alternativeName>
    <alternativeName>
        <fullName evidence="10">Deamido-NAD(+) pyrophosphorylase</fullName>
    </alternativeName>
    <alternativeName>
        <fullName evidence="10">Nicotinate mononucleotide adenylyltransferase</fullName>
        <shortName evidence="10">NaMN adenylyltransferase</shortName>
    </alternativeName>
</protein>
<dbReference type="STRING" id="592015.HMPREF1705_03579"/>
<evidence type="ECO:0000313" key="12">
    <source>
        <dbReference type="EMBL" id="KRT36304.1"/>
    </source>
</evidence>
<dbReference type="HAMAP" id="MF_00244">
    <property type="entry name" value="NaMN_adenylyltr"/>
    <property type="match status" value="1"/>
</dbReference>
<evidence type="ECO:0000256" key="3">
    <source>
        <dbReference type="ARBA" id="ARBA00022642"/>
    </source>
</evidence>
<evidence type="ECO:0000256" key="2">
    <source>
        <dbReference type="ARBA" id="ARBA00005019"/>
    </source>
</evidence>
<dbReference type="AlphaFoldDB" id="A0A0T5XD81"/>
<proteinExistence type="inferred from homology"/>
<dbReference type="EC" id="2.7.7.18" evidence="10"/>
<dbReference type="EMBL" id="ACJX03000001">
    <property type="protein sequence ID" value="KRT36304.1"/>
    <property type="molecule type" value="Genomic_DNA"/>
</dbReference>
<keyword evidence="3 10" id="KW-0662">Pyridine nucleotide biosynthesis</keyword>
<dbReference type="SUPFAM" id="SSF52374">
    <property type="entry name" value="Nucleotidylyl transferase"/>
    <property type="match status" value="1"/>
</dbReference>
<evidence type="ECO:0000256" key="1">
    <source>
        <dbReference type="ARBA" id="ARBA00002324"/>
    </source>
</evidence>
<comment type="catalytic activity">
    <reaction evidence="9 10">
        <text>nicotinate beta-D-ribonucleotide + ATP + H(+) = deamido-NAD(+) + diphosphate</text>
        <dbReference type="Rhea" id="RHEA:22860"/>
        <dbReference type="ChEBI" id="CHEBI:15378"/>
        <dbReference type="ChEBI" id="CHEBI:30616"/>
        <dbReference type="ChEBI" id="CHEBI:33019"/>
        <dbReference type="ChEBI" id="CHEBI:57502"/>
        <dbReference type="ChEBI" id="CHEBI:58437"/>
        <dbReference type="EC" id="2.7.7.18"/>
    </reaction>
</comment>
<dbReference type="InterPro" id="IPR014729">
    <property type="entry name" value="Rossmann-like_a/b/a_fold"/>
</dbReference>
<dbReference type="NCBIfam" id="TIGR00125">
    <property type="entry name" value="cyt_tran_rel"/>
    <property type="match status" value="1"/>
</dbReference>
<dbReference type="InterPro" id="IPR005248">
    <property type="entry name" value="NadD/NMNAT"/>
</dbReference>
<dbReference type="OrthoDB" id="5295945at2"/>
<gene>
    <name evidence="10" type="primary">nadD</name>
    <name evidence="12" type="ORF">HMPREF1705_03579</name>
</gene>
<keyword evidence="8 10" id="KW-0520">NAD</keyword>
<dbReference type="Proteomes" id="UP000005273">
    <property type="component" value="Unassembled WGS sequence"/>
</dbReference>
<accession>A0A0T5XD81</accession>
<evidence type="ECO:0000256" key="6">
    <source>
        <dbReference type="ARBA" id="ARBA00022741"/>
    </source>
</evidence>
<evidence type="ECO:0000256" key="10">
    <source>
        <dbReference type="HAMAP-Rule" id="MF_00244"/>
    </source>
</evidence>
<sequence>MIDEERGDMVLPQRRSNFMSRLKVGIMGGTFDPIHFGHLVVAEEAYISLNLSEVIFVPTGSPPHKNNKMITSAEDRYIMTCMAIVDNPHFKISKIEIERGGPSHTIDTLREMRHWYLPREVEFFFITGIDAVLQMPLWKEPYEIARVAHIVAASRPGYNVSQLESLPEEIKRAVIPLEIPLLAISSTEIRRRVAAGQSIRYFLPWTVEHFIYKRNLYSLEGR</sequence>
<comment type="caution">
    <text evidence="12">The sequence shown here is derived from an EMBL/GenBank/DDBJ whole genome shotgun (WGS) entry which is preliminary data.</text>
</comment>
<dbReference type="InterPro" id="IPR004821">
    <property type="entry name" value="Cyt_trans-like"/>
</dbReference>
<dbReference type="PANTHER" id="PTHR39321:SF3">
    <property type="entry name" value="PHOSPHOPANTETHEINE ADENYLYLTRANSFERASE"/>
    <property type="match status" value="1"/>
</dbReference>